<proteinExistence type="predicted"/>
<keyword evidence="3" id="KW-1185">Reference proteome</keyword>
<reference evidence="2 3" key="1">
    <citation type="submission" date="2021-03" db="EMBL/GenBank/DDBJ databases">
        <title>Enterococcal diversity collection.</title>
        <authorList>
            <person name="Gilmore M.S."/>
            <person name="Schwartzman J."/>
            <person name="Van Tyne D."/>
            <person name="Martin M."/>
            <person name="Earl A.M."/>
            <person name="Manson A.L."/>
            <person name="Straub T."/>
            <person name="Salamzade R."/>
            <person name="Saavedra J."/>
            <person name="Lebreton F."/>
            <person name="Prichula J."/>
            <person name="Schaufler K."/>
            <person name="Gaca A."/>
            <person name="Sgardioli B."/>
            <person name="Wagenaar J."/>
            <person name="Strong T."/>
        </authorList>
    </citation>
    <scope>NUCLEOTIDE SEQUENCE [LARGE SCALE GENOMIC DNA]</scope>
    <source>
        <strain evidence="2 3">669A</strain>
    </source>
</reference>
<gene>
    <name evidence="2" type="ORF">JZO70_16660</name>
</gene>
<comment type="caution">
    <text evidence="2">The sequence shown here is derived from an EMBL/GenBank/DDBJ whole genome shotgun (WGS) entry which is preliminary data.</text>
</comment>
<name>A0ABS3LDU3_9ENTE</name>
<dbReference type="RefSeq" id="WP_207674800.1">
    <property type="nucleotide sequence ID" value="NZ_JAFREM010000027.1"/>
</dbReference>
<dbReference type="InterPro" id="IPR058712">
    <property type="entry name" value="SRA_ScoMcrA"/>
</dbReference>
<dbReference type="Proteomes" id="UP000664601">
    <property type="component" value="Unassembled WGS sequence"/>
</dbReference>
<accession>A0ABS3LDU3</accession>
<organism evidence="2 3">
    <name type="scientific">Candidatus Enterococcus moelleringii</name>
    <dbReference type="NCBI Taxonomy" id="2815325"/>
    <lineage>
        <taxon>Bacteria</taxon>
        <taxon>Bacillati</taxon>
        <taxon>Bacillota</taxon>
        <taxon>Bacilli</taxon>
        <taxon>Lactobacillales</taxon>
        <taxon>Enterococcaceae</taxon>
        <taxon>Enterococcus</taxon>
    </lineage>
</organism>
<dbReference type="EMBL" id="JAFREM010000027">
    <property type="protein sequence ID" value="MBO1307808.1"/>
    <property type="molecule type" value="Genomic_DNA"/>
</dbReference>
<feature type="domain" description="ScoMcrA-like SRA" evidence="1">
    <location>
        <begin position="5"/>
        <end position="139"/>
    </location>
</feature>
<evidence type="ECO:0000259" key="1">
    <source>
        <dbReference type="Pfam" id="PF26348"/>
    </source>
</evidence>
<evidence type="ECO:0000313" key="2">
    <source>
        <dbReference type="EMBL" id="MBO1307808.1"/>
    </source>
</evidence>
<sequence>MIKEGQLFRNRKEISQLLGGDTQKGIANTQKAVLLFVNDNEIYSDYFYQEGSTEYLMYTGIGRIGDQDSLENNMYNLNLAVLSHQKDGKDLLVFEKGNFEKGFRYLFHGKYRLLETRQNFQLDDLNNLRRVFIFHLKKIT</sequence>
<evidence type="ECO:0000313" key="3">
    <source>
        <dbReference type="Proteomes" id="UP000664601"/>
    </source>
</evidence>
<dbReference type="Pfam" id="PF26348">
    <property type="entry name" value="SRA_ScoMcrA"/>
    <property type="match status" value="1"/>
</dbReference>
<protein>
    <recommendedName>
        <fullName evidence="1">ScoMcrA-like SRA domain-containing protein</fullName>
    </recommendedName>
</protein>